<feature type="coiled-coil region" evidence="1">
    <location>
        <begin position="174"/>
        <end position="201"/>
    </location>
</feature>
<dbReference type="PANTHER" id="PTHR32305:SF15">
    <property type="entry name" value="PROTEIN RHSA-RELATED"/>
    <property type="match status" value="1"/>
</dbReference>
<name>A0A1Y3L1L0_PSEPU</name>
<dbReference type="RefSeq" id="WP_086976903.1">
    <property type="nucleotide sequence ID" value="NZ_NFSB01000080.1"/>
</dbReference>
<dbReference type="NCBIfam" id="TIGR03696">
    <property type="entry name" value="Rhs_assc_core"/>
    <property type="match status" value="1"/>
</dbReference>
<dbReference type="Proteomes" id="UP000196082">
    <property type="component" value="Unassembled WGS sequence"/>
</dbReference>
<dbReference type="AlphaFoldDB" id="A0A1Y3L1L0"/>
<dbReference type="InterPro" id="IPR050708">
    <property type="entry name" value="T6SS_VgrG/RHS"/>
</dbReference>
<evidence type="ECO:0000256" key="1">
    <source>
        <dbReference type="SAM" id="Coils"/>
    </source>
</evidence>
<reference evidence="2 3" key="1">
    <citation type="submission" date="2017-05" db="EMBL/GenBank/DDBJ databases">
        <title>Whole genome sequence of Pseudomonas putida isolate 1312 commercialized as a biostimulant.</title>
        <authorList>
            <person name="Crovadore J."/>
            <person name="Blanc P."/>
            <person name="Chablais R."/>
            <person name="Cochard B."/>
            <person name="Grizard D."/>
            <person name="Lefort F."/>
        </authorList>
    </citation>
    <scope>NUCLEOTIDE SEQUENCE [LARGE SCALE GENOMIC DNA]</scope>
    <source>
        <strain evidence="2 3">1312</strain>
    </source>
</reference>
<sequence length="306" mass="34408">MSSTSIFYHNKQVATVIAGQQKRSIHRGSQIALAESQWGNDKTCGFLGTDSSGSILTATGSDSNETHNYSPYGNSSTVPSAKSMLGYNGERAEERPLYILGSGYRAFSTGLMRFLSPDNLSPFGKGGINPYAYCAGDPINYTDPTGHMPLARRPINKQYVQSLFKEKSIKQTKLQQHHQGIKDLTRQAETYRDKIVKNTDRWLANHATLKKDSKLMGRERMHPKDTAELRRQQDNIIAENVRLKNELGKILLQKDNTEKSKVVSRLEGELMFINDELSRANRILPASILNTWKRELESNTIRTNTA</sequence>
<dbReference type="EMBL" id="NFSB01000080">
    <property type="protein sequence ID" value="OUM30501.1"/>
    <property type="molecule type" value="Genomic_DNA"/>
</dbReference>
<protein>
    <recommendedName>
        <fullName evidence="4">RHS repeat-associated core domain-containing protein</fullName>
    </recommendedName>
</protein>
<comment type="caution">
    <text evidence="2">The sequence shown here is derived from an EMBL/GenBank/DDBJ whole genome shotgun (WGS) entry which is preliminary data.</text>
</comment>
<dbReference type="PANTHER" id="PTHR32305">
    <property type="match status" value="1"/>
</dbReference>
<evidence type="ECO:0008006" key="4">
    <source>
        <dbReference type="Google" id="ProtNLM"/>
    </source>
</evidence>
<dbReference type="SUPFAM" id="SSF56399">
    <property type="entry name" value="ADP-ribosylation"/>
    <property type="match status" value="1"/>
</dbReference>
<organism evidence="2 3">
    <name type="scientific">Pseudomonas putida</name>
    <name type="common">Arthrobacter siderocapsulatus</name>
    <dbReference type="NCBI Taxonomy" id="303"/>
    <lineage>
        <taxon>Bacteria</taxon>
        <taxon>Pseudomonadati</taxon>
        <taxon>Pseudomonadota</taxon>
        <taxon>Gammaproteobacteria</taxon>
        <taxon>Pseudomonadales</taxon>
        <taxon>Pseudomonadaceae</taxon>
        <taxon>Pseudomonas</taxon>
    </lineage>
</organism>
<dbReference type="InterPro" id="IPR022385">
    <property type="entry name" value="Rhs_assc_core"/>
</dbReference>
<proteinExistence type="predicted"/>
<gene>
    <name evidence="2" type="ORF">B8W72_17135</name>
</gene>
<evidence type="ECO:0000313" key="2">
    <source>
        <dbReference type="EMBL" id="OUM30501.1"/>
    </source>
</evidence>
<keyword evidence="1" id="KW-0175">Coiled coil</keyword>
<evidence type="ECO:0000313" key="3">
    <source>
        <dbReference type="Proteomes" id="UP000196082"/>
    </source>
</evidence>
<feature type="coiled-coil region" evidence="1">
    <location>
        <begin position="226"/>
        <end position="283"/>
    </location>
</feature>
<accession>A0A1Y3L1L0</accession>
<dbReference type="Gene3D" id="2.180.10.10">
    <property type="entry name" value="RHS repeat-associated core"/>
    <property type="match status" value="1"/>
</dbReference>